<dbReference type="CDD" id="cd00093">
    <property type="entry name" value="HTH_XRE"/>
    <property type="match status" value="1"/>
</dbReference>
<reference evidence="2 3" key="1">
    <citation type="journal article" date="2015" name="Genome Announc.">
        <title>Complete Genome Sequence of the Rhizobacterium Pseudomonas trivialis Strain IHBB745 with Multiple Plant Growth-Promoting Activities and Tolerance to Desiccation and Alkalinity.</title>
        <authorList>
            <person name="Gulati A."/>
            <person name="Swarnkar M.K."/>
            <person name="Vyas P."/>
            <person name="Rahi P."/>
            <person name="Thakur R."/>
            <person name="Thakur N."/>
            <person name="Singh A.K."/>
        </authorList>
    </citation>
    <scope>NUCLEOTIDE SEQUENCE [LARGE SCALE GENOMIC DNA]</scope>
    <source>
        <strain evidence="3">745</strain>
    </source>
</reference>
<organism evidence="2 3">
    <name type="scientific">Pseudomonas trivialis</name>
    <dbReference type="NCBI Taxonomy" id="200450"/>
    <lineage>
        <taxon>Bacteria</taxon>
        <taxon>Pseudomonadati</taxon>
        <taxon>Pseudomonadota</taxon>
        <taxon>Gammaproteobacteria</taxon>
        <taxon>Pseudomonadales</taxon>
        <taxon>Pseudomonadaceae</taxon>
        <taxon>Pseudomonas</taxon>
    </lineage>
</organism>
<proteinExistence type="predicted"/>
<dbReference type="OrthoDB" id="9156632at2"/>
<dbReference type="EMBL" id="CP011507">
    <property type="protein sequence ID" value="AKS08460.1"/>
    <property type="molecule type" value="Genomic_DNA"/>
</dbReference>
<accession>A0A0H5AFR0</accession>
<sequence>MDASLITQRLAKQIRVKRLSQGYNQSDLAKLAGVTRQKLIEIEQGSMSVSMGAYARVICALSSEMELVKARLPTLEEVADIFKD</sequence>
<dbReference type="Proteomes" id="UP000036608">
    <property type="component" value="Chromosome"/>
</dbReference>
<evidence type="ECO:0000313" key="2">
    <source>
        <dbReference type="EMBL" id="AKS08460.1"/>
    </source>
</evidence>
<evidence type="ECO:0000313" key="3">
    <source>
        <dbReference type="Proteomes" id="UP000036608"/>
    </source>
</evidence>
<dbReference type="AlphaFoldDB" id="A0A0H5AFR0"/>
<dbReference type="SMART" id="SM00530">
    <property type="entry name" value="HTH_XRE"/>
    <property type="match status" value="1"/>
</dbReference>
<feature type="domain" description="HTH cro/C1-type" evidence="1">
    <location>
        <begin position="14"/>
        <end position="51"/>
    </location>
</feature>
<dbReference type="Gene3D" id="1.10.260.40">
    <property type="entry name" value="lambda repressor-like DNA-binding domains"/>
    <property type="match status" value="1"/>
</dbReference>
<dbReference type="PROSITE" id="PS50943">
    <property type="entry name" value="HTH_CROC1"/>
    <property type="match status" value="1"/>
</dbReference>
<evidence type="ECO:0000259" key="1">
    <source>
        <dbReference type="PROSITE" id="PS50943"/>
    </source>
</evidence>
<dbReference type="Pfam" id="PF01381">
    <property type="entry name" value="HTH_3"/>
    <property type="match status" value="1"/>
</dbReference>
<protein>
    <submittedName>
        <fullName evidence="2">XRE family transcriptional regulator</fullName>
    </submittedName>
</protein>
<dbReference type="InterPro" id="IPR001387">
    <property type="entry name" value="Cro/C1-type_HTH"/>
</dbReference>
<dbReference type="InterPro" id="IPR010982">
    <property type="entry name" value="Lambda_DNA-bd_dom_sf"/>
</dbReference>
<dbReference type="SUPFAM" id="SSF47413">
    <property type="entry name" value="lambda repressor-like DNA-binding domains"/>
    <property type="match status" value="1"/>
</dbReference>
<reference evidence="3" key="2">
    <citation type="submission" date="2015-05" db="EMBL/GenBank/DDBJ databases">
        <authorList>
            <person name="Swarnkar M.K."/>
            <person name="Vyas P."/>
            <person name="Rahi P."/>
            <person name="Thakur R."/>
            <person name="Thakur N."/>
            <person name="Singh A.K."/>
            <person name="Gulati A."/>
        </authorList>
    </citation>
    <scope>NUCLEOTIDE SEQUENCE [LARGE SCALE GENOMIC DNA]</scope>
    <source>
        <strain evidence="3">745</strain>
    </source>
</reference>
<gene>
    <name evidence="2" type="ORF">AA957_20785</name>
</gene>
<dbReference type="PATRIC" id="fig|200450.3.peg.4268"/>
<dbReference type="RefSeq" id="WP_049711834.1">
    <property type="nucleotide sequence ID" value="NZ_CP011507.1"/>
</dbReference>
<name>A0A0H5AFR0_9PSED</name>
<dbReference type="GO" id="GO:0003677">
    <property type="term" value="F:DNA binding"/>
    <property type="evidence" value="ECO:0007669"/>
    <property type="project" value="InterPro"/>
</dbReference>
<dbReference type="KEGG" id="ptv:AA957_20785"/>